<protein>
    <submittedName>
        <fullName evidence="2">Glucose-6-phosphate isomerase</fullName>
    </submittedName>
</protein>
<sequence length="91" mass="8879">MTRTHLTAATLAAALALTACADERTTNQVGTGVAGGAIAAIAATALGANNGWTAVAAGAGAIAGSLYARNRQTGECAYHTGDGETVRVTDC</sequence>
<evidence type="ECO:0000313" key="3">
    <source>
        <dbReference type="Proteomes" id="UP000245680"/>
    </source>
</evidence>
<accession>A0A2V2LK00</accession>
<keyword evidence="2" id="KW-0413">Isomerase</keyword>
<keyword evidence="1" id="KW-0732">Signal</keyword>
<organism evidence="2 3">
    <name type="scientific">Meridianimarinicoccus roseus</name>
    <dbReference type="NCBI Taxonomy" id="2072018"/>
    <lineage>
        <taxon>Bacteria</taxon>
        <taxon>Pseudomonadati</taxon>
        <taxon>Pseudomonadota</taxon>
        <taxon>Alphaproteobacteria</taxon>
        <taxon>Rhodobacterales</taxon>
        <taxon>Paracoccaceae</taxon>
        <taxon>Meridianimarinicoccus</taxon>
    </lineage>
</organism>
<comment type="caution">
    <text evidence="2">The sequence shown here is derived from an EMBL/GenBank/DDBJ whole genome shotgun (WGS) entry which is preliminary data.</text>
</comment>
<dbReference type="RefSeq" id="WP_109810858.1">
    <property type="nucleotide sequence ID" value="NZ_QGKU01000026.1"/>
</dbReference>
<dbReference type="EMBL" id="QGKU01000026">
    <property type="protein sequence ID" value="PWR03457.1"/>
    <property type="molecule type" value="Genomic_DNA"/>
</dbReference>
<name>A0A2V2LK00_9RHOB</name>
<proteinExistence type="predicted"/>
<feature type="chain" id="PRO_5015928127" evidence="1">
    <location>
        <begin position="22"/>
        <end position="91"/>
    </location>
</feature>
<dbReference type="PROSITE" id="PS51257">
    <property type="entry name" value="PROKAR_LIPOPROTEIN"/>
    <property type="match status" value="1"/>
</dbReference>
<evidence type="ECO:0000256" key="1">
    <source>
        <dbReference type="SAM" id="SignalP"/>
    </source>
</evidence>
<feature type="signal peptide" evidence="1">
    <location>
        <begin position="1"/>
        <end position="21"/>
    </location>
</feature>
<gene>
    <name evidence="2" type="ORF">DKT77_06250</name>
</gene>
<reference evidence="2 3" key="1">
    <citation type="submission" date="2018-05" db="EMBL/GenBank/DDBJ databases">
        <title>Rhodobacteraceae gen. nov., sp. nov. isolated from sea water.</title>
        <authorList>
            <person name="Ren Y."/>
        </authorList>
    </citation>
    <scope>NUCLEOTIDE SEQUENCE [LARGE SCALE GENOMIC DNA]</scope>
    <source>
        <strain evidence="2 3">TG-679</strain>
    </source>
</reference>
<dbReference type="GO" id="GO:0016853">
    <property type="term" value="F:isomerase activity"/>
    <property type="evidence" value="ECO:0007669"/>
    <property type="project" value="UniProtKB-KW"/>
</dbReference>
<dbReference type="AlphaFoldDB" id="A0A2V2LK00"/>
<evidence type="ECO:0000313" key="2">
    <source>
        <dbReference type="EMBL" id="PWR03457.1"/>
    </source>
</evidence>
<dbReference type="Proteomes" id="UP000245680">
    <property type="component" value="Unassembled WGS sequence"/>
</dbReference>
<keyword evidence="3" id="KW-1185">Reference proteome</keyword>